<comment type="similarity">
    <text evidence="8">Belongs to the DEAD box helicase family.</text>
</comment>
<evidence type="ECO:0000259" key="11">
    <source>
        <dbReference type="PROSITE" id="PS51192"/>
    </source>
</evidence>
<dbReference type="Gene3D" id="3.40.50.300">
    <property type="entry name" value="P-loop containing nucleotide triphosphate hydrolases"/>
    <property type="match status" value="2"/>
</dbReference>
<dbReference type="PROSITE" id="PS00039">
    <property type="entry name" value="DEAD_ATP_HELICASE"/>
    <property type="match status" value="1"/>
</dbReference>
<evidence type="ECO:0000256" key="6">
    <source>
        <dbReference type="ARBA" id="ARBA00022884"/>
    </source>
</evidence>
<dbReference type="CDD" id="cd18787">
    <property type="entry name" value="SF2_C_DEAD"/>
    <property type="match status" value="1"/>
</dbReference>
<accession>A0AAF0WPJ4</accession>
<dbReference type="InterPro" id="IPR011545">
    <property type="entry name" value="DEAD/DEAH_box_helicase_dom"/>
</dbReference>
<dbReference type="EC" id="3.6.4.13" evidence="1"/>
<evidence type="ECO:0000256" key="2">
    <source>
        <dbReference type="ARBA" id="ARBA00022741"/>
    </source>
</evidence>
<feature type="short sequence motif" description="Q motif" evidence="7">
    <location>
        <begin position="145"/>
        <end position="173"/>
    </location>
</feature>
<dbReference type="CDD" id="cd00201">
    <property type="entry name" value="WW"/>
    <property type="match status" value="1"/>
</dbReference>
<feature type="domain" description="Helicase C-terminal" evidence="12">
    <location>
        <begin position="379"/>
        <end position="523"/>
    </location>
</feature>
<keyword evidence="6" id="KW-0694">RNA-binding</keyword>
<dbReference type="PROSITE" id="PS51195">
    <property type="entry name" value="Q_MOTIF"/>
    <property type="match status" value="1"/>
</dbReference>
<feature type="region of interest" description="Disordered" evidence="9">
    <location>
        <begin position="47"/>
        <end position="123"/>
    </location>
</feature>
<name>A0AAF0WPJ4_DAUCS</name>
<evidence type="ECO:0000259" key="13">
    <source>
        <dbReference type="PROSITE" id="PS51195"/>
    </source>
</evidence>
<dbReference type="FunFam" id="3.40.50.300:FF:000008">
    <property type="entry name" value="ATP-dependent RNA helicase RhlB"/>
    <property type="match status" value="1"/>
</dbReference>
<keyword evidence="3 8" id="KW-0378">Hydrolase</keyword>
<evidence type="ECO:0000256" key="4">
    <source>
        <dbReference type="ARBA" id="ARBA00022806"/>
    </source>
</evidence>
<feature type="region of interest" description="Disordered" evidence="9">
    <location>
        <begin position="518"/>
        <end position="597"/>
    </location>
</feature>
<dbReference type="InterPro" id="IPR027417">
    <property type="entry name" value="P-loop_NTPase"/>
</dbReference>
<dbReference type="PANTHER" id="PTHR47958">
    <property type="entry name" value="ATP-DEPENDENT RNA HELICASE DBP3"/>
    <property type="match status" value="1"/>
</dbReference>
<dbReference type="InterPro" id="IPR001202">
    <property type="entry name" value="WW_dom"/>
</dbReference>
<feature type="domain" description="DEAD-box RNA helicase Q" evidence="13">
    <location>
        <begin position="145"/>
        <end position="173"/>
    </location>
</feature>
<dbReference type="Gene3D" id="2.20.70.10">
    <property type="match status" value="1"/>
</dbReference>
<dbReference type="PROSITE" id="PS51194">
    <property type="entry name" value="HELICASE_CTER"/>
    <property type="match status" value="1"/>
</dbReference>
<feature type="compositionally biased region" description="Polar residues" evidence="9">
    <location>
        <begin position="96"/>
        <end position="105"/>
    </location>
</feature>
<dbReference type="InterPro" id="IPR000629">
    <property type="entry name" value="RNA-helicase_DEAD-box_CS"/>
</dbReference>
<feature type="compositionally biased region" description="Low complexity" evidence="9">
    <location>
        <begin position="56"/>
        <end position="75"/>
    </location>
</feature>
<dbReference type="SMART" id="SM00456">
    <property type="entry name" value="WW"/>
    <property type="match status" value="1"/>
</dbReference>
<dbReference type="InterPro" id="IPR036020">
    <property type="entry name" value="WW_dom_sf"/>
</dbReference>
<dbReference type="Pfam" id="PF00397">
    <property type="entry name" value="WW"/>
    <property type="match status" value="1"/>
</dbReference>
<dbReference type="GO" id="GO:0005524">
    <property type="term" value="F:ATP binding"/>
    <property type="evidence" value="ECO:0007669"/>
    <property type="project" value="UniProtKB-KW"/>
</dbReference>
<dbReference type="Pfam" id="PF00270">
    <property type="entry name" value="DEAD"/>
    <property type="match status" value="1"/>
</dbReference>
<evidence type="ECO:0000256" key="5">
    <source>
        <dbReference type="ARBA" id="ARBA00022840"/>
    </source>
</evidence>
<dbReference type="SUPFAM" id="SSF51045">
    <property type="entry name" value="WW domain"/>
    <property type="match status" value="1"/>
</dbReference>
<dbReference type="InterPro" id="IPR001650">
    <property type="entry name" value="Helicase_C-like"/>
</dbReference>
<evidence type="ECO:0000256" key="3">
    <source>
        <dbReference type="ARBA" id="ARBA00022801"/>
    </source>
</evidence>
<evidence type="ECO:0000256" key="7">
    <source>
        <dbReference type="PROSITE-ProRule" id="PRU00552"/>
    </source>
</evidence>
<dbReference type="GO" id="GO:0016787">
    <property type="term" value="F:hydrolase activity"/>
    <property type="evidence" value="ECO:0007669"/>
    <property type="project" value="UniProtKB-KW"/>
</dbReference>
<evidence type="ECO:0000256" key="1">
    <source>
        <dbReference type="ARBA" id="ARBA00012552"/>
    </source>
</evidence>
<keyword evidence="15" id="KW-1185">Reference proteome</keyword>
<dbReference type="SUPFAM" id="SSF52540">
    <property type="entry name" value="P-loop containing nucleoside triphosphate hydrolases"/>
    <property type="match status" value="1"/>
</dbReference>
<dbReference type="GO" id="GO:0003724">
    <property type="term" value="F:RNA helicase activity"/>
    <property type="evidence" value="ECO:0007669"/>
    <property type="project" value="UniProtKB-EC"/>
</dbReference>
<dbReference type="PROSITE" id="PS51192">
    <property type="entry name" value="HELICASE_ATP_BIND_1"/>
    <property type="match status" value="1"/>
</dbReference>
<evidence type="ECO:0000259" key="12">
    <source>
        <dbReference type="PROSITE" id="PS51194"/>
    </source>
</evidence>
<sequence length="608" mass="66054">MAATETAGVRYAPEDPSLPKPWRALIDGKTGFIYYWNPDTSVTQYQKPVAQTKPASPDASVSVSLSSSVKESSQVTNDDNTAVGEDSVNGRGSNGGSLQRESSGRVNGLSAIADGPAVRDGPSAESYRRQHEITVTGDNVPPPFTSFEAVGLPPDILREVLQAGFSAPTPIQAQSWAIAFQSRDIVAIAKTGSGKTLGYLMPAFRHLKRCHNNPKLGPTVLVLSPTRELATQIQDEAEKFGSSSKISCTCLYGGAPKGPQLKDLERGVDIVVATPGRLNDILQMGRVNLGQISYMVLDEADRMLDMGFEPQIRKIVKEIPARRQTLMYTATWPKEVRKIAADLLVNPVQVNIGNVDELVANKSITQHVEIIPPMEKQRRVEQIVRSQEPGSKIIIFCATKKMCDQLSRNLSRHFGAAAIHGDKNQSERDDVLNKFRTGSCPILVATDVAARGLDVKDIRVVINYDFPKGIEDYVHRIGRTGRGGATGVAHSFFGDQDAKHASDLIKILEGANQRVPDEIRGMASGGGFGRSRSQWGSGPGRSYDSGYGGRDGFGNESRDSFHEGMVSLPQKRSRSRSPTGGAHRFDSSSQAQDGTQVHSFHKAMMEWV</sequence>
<dbReference type="Pfam" id="PF00271">
    <property type="entry name" value="Helicase_C"/>
    <property type="match status" value="1"/>
</dbReference>
<feature type="region of interest" description="Disordered" evidence="9">
    <location>
        <begin position="1"/>
        <end position="21"/>
    </location>
</feature>
<dbReference type="SMART" id="SM00487">
    <property type="entry name" value="DEXDc"/>
    <property type="match status" value="1"/>
</dbReference>
<dbReference type="InterPro" id="IPR014014">
    <property type="entry name" value="RNA_helicase_DEAD_Q_motif"/>
</dbReference>
<keyword evidence="5 8" id="KW-0067">ATP-binding</keyword>
<dbReference type="AlphaFoldDB" id="A0AAF0WPJ4"/>
<dbReference type="InterPro" id="IPR014001">
    <property type="entry name" value="Helicase_ATP-bd"/>
</dbReference>
<protein>
    <recommendedName>
        <fullName evidence="1">RNA helicase</fullName>
        <ecNumber evidence="1">3.6.4.13</ecNumber>
    </recommendedName>
</protein>
<feature type="domain" description="Helicase ATP-binding" evidence="11">
    <location>
        <begin position="176"/>
        <end position="350"/>
    </location>
</feature>
<evidence type="ECO:0000256" key="8">
    <source>
        <dbReference type="RuleBase" id="RU000492"/>
    </source>
</evidence>
<dbReference type="PROSITE" id="PS01159">
    <property type="entry name" value="WW_DOMAIN_1"/>
    <property type="match status" value="1"/>
</dbReference>
<evidence type="ECO:0000259" key="10">
    <source>
        <dbReference type="PROSITE" id="PS50020"/>
    </source>
</evidence>
<reference evidence="14" key="2">
    <citation type="submission" date="2022-03" db="EMBL/GenBank/DDBJ databases">
        <title>Draft title - Genomic analysis of global carrot germplasm unveils the trajectory of domestication and the origin of high carotenoid orange carrot.</title>
        <authorList>
            <person name="Iorizzo M."/>
            <person name="Ellison S."/>
            <person name="Senalik D."/>
            <person name="Macko-Podgorni A."/>
            <person name="Grzebelus D."/>
            <person name="Bostan H."/>
            <person name="Rolling W."/>
            <person name="Curaba J."/>
            <person name="Simon P."/>
        </authorList>
    </citation>
    <scope>NUCLEOTIDE SEQUENCE</scope>
    <source>
        <tissue evidence="14">Leaf</tissue>
    </source>
</reference>
<reference evidence="14" key="1">
    <citation type="journal article" date="2016" name="Nat. Genet.">
        <title>A high-quality carrot genome assembly provides new insights into carotenoid accumulation and asterid genome evolution.</title>
        <authorList>
            <person name="Iorizzo M."/>
            <person name="Ellison S."/>
            <person name="Senalik D."/>
            <person name="Zeng P."/>
            <person name="Satapoomin P."/>
            <person name="Huang J."/>
            <person name="Bowman M."/>
            <person name="Iovene M."/>
            <person name="Sanseverino W."/>
            <person name="Cavagnaro P."/>
            <person name="Yildiz M."/>
            <person name="Macko-Podgorni A."/>
            <person name="Moranska E."/>
            <person name="Grzebelus E."/>
            <person name="Grzebelus D."/>
            <person name="Ashrafi H."/>
            <person name="Zheng Z."/>
            <person name="Cheng S."/>
            <person name="Spooner D."/>
            <person name="Van Deynze A."/>
            <person name="Simon P."/>
        </authorList>
    </citation>
    <scope>NUCLEOTIDE SEQUENCE</scope>
    <source>
        <tissue evidence="14">Leaf</tissue>
    </source>
</reference>
<dbReference type="FunFam" id="3.40.50.300:FF:000079">
    <property type="entry name" value="probable ATP-dependent RNA helicase DDX17"/>
    <property type="match status" value="1"/>
</dbReference>
<organism evidence="14 15">
    <name type="scientific">Daucus carota subsp. sativus</name>
    <name type="common">Carrot</name>
    <dbReference type="NCBI Taxonomy" id="79200"/>
    <lineage>
        <taxon>Eukaryota</taxon>
        <taxon>Viridiplantae</taxon>
        <taxon>Streptophyta</taxon>
        <taxon>Embryophyta</taxon>
        <taxon>Tracheophyta</taxon>
        <taxon>Spermatophyta</taxon>
        <taxon>Magnoliopsida</taxon>
        <taxon>eudicotyledons</taxon>
        <taxon>Gunneridae</taxon>
        <taxon>Pentapetalae</taxon>
        <taxon>asterids</taxon>
        <taxon>campanulids</taxon>
        <taxon>Apiales</taxon>
        <taxon>Apiaceae</taxon>
        <taxon>Apioideae</taxon>
        <taxon>Scandiceae</taxon>
        <taxon>Daucinae</taxon>
        <taxon>Daucus</taxon>
        <taxon>Daucus sect. Daucus</taxon>
    </lineage>
</organism>
<dbReference type="PROSITE" id="PS50020">
    <property type="entry name" value="WW_DOMAIN_2"/>
    <property type="match status" value="1"/>
</dbReference>
<evidence type="ECO:0000313" key="15">
    <source>
        <dbReference type="Proteomes" id="UP000077755"/>
    </source>
</evidence>
<evidence type="ECO:0000313" key="14">
    <source>
        <dbReference type="EMBL" id="WOG93424.1"/>
    </source>
</evidence>
<dbReference type="GO" id="GO:0003723">
    <property type="term" value="F:RNA binding"/>
    <property type="evidence" value="ECO:0007669"/>
    <property type="project" value="UniProtKB-KW"/>
</dbReference>
<gene>
    <name evidence="14" type="ORF">DCAR_0312708</name>
</gene>
<dbReference type="EMBL" id="CP093345">
    <property type="protein sequence ID" value="WOG93424.1"/>
    <property type="molecule type" value="Genomic_DNA"/>
</dbReference>
<feature type="domain" description="WW" evidence="10">
    <location>
        <begin position="16"/>
        <end position="50"/>
    </location>
</feature>
<keyword evidence="2 8" id="KW-0547">Nucleotide-binding</keyword>
<proteinExistence type="inferred from homology"/>
<keyword evidence="4 8" id="KW-0347">Helicase</keyword>
<dbReference type="SMART" id="SM00490">
    <property type="entry name" value="HELICc"/>
    <property type="match status" value="1"/>
</dbReference>
<dbReference type="Proteomes" id="UP000077755">
    <property type="component" value="Chromosome 3"/>
</dbReference>
<feature type="compositionally biased region" description="Polar residues" evidence="9">
    <location>
        <begin position="587"/>
        <end position="597"/>
    </location>
</feature>
<evidence type="ECO:0000256" key="9">
    <source>
        <dbReference type="SAM" id="MobiDB-lite"/>
    </source>
</evidence>